<comment type="subcellular location">
    <subcellularLocation>
        <location evidence="1">Cell membrane</location>
        <topology evidence="1">Multi-pass membrane protein</topology>
    </subcellularLocation>
</comment>
<dbReference type="Gene3D" id="1.20.1640.10">
    <property type="entry name" value="Multidrug efflux transporter AcrB transmembrane domain"/>
    <property type="match status" value="2"/>
</dbReference>
<dbReference type="PROSITE" id="PS50156">
    <property type="entry name" value="SSD"/>
    <property type="match status" value="2"/>
</dbReference>
<feature type="transmembrane region" description="Helical" evidence="6">
    <location>
        <begin position="348"/>
        <end position="371"/>
    </location>
</feature>
<dbReference type="Proteomes" id="UP000284120">
    <property type="component" value="Unassembled WGS sequence"/>
</dbReference>
<keyword evidence="2" id="KW-1003">Cell membrane</keyword>
<feature type="transmembrane region" description="Helical" evidence="6">
    <location>
        <begin position="662"/>
        <end position="682"/>
    </location>
</feature>
<evidence type="ECO:0000313" key="9">
    <source>
        <dbReference type="Proteomes" id="UP000284120"/>
    </source>
</evidence>
<evidence type="ECO:0000256" key="3">
    <source>
        <dbReference type="ARBA" id="ARBA00022692"/>
    </source>
</evidence>
<dbReference type="GO" id="GO:0005886">
    <property type="term" value="C:plasma membrane"/>
    <property type="evidence" value="ECO:0007669"/>
    <property type="project" value="UniProtKB-SubCell"/>
</dbReference>
<proteinExistence type="predicted"/>
<dbReference type="AlphaFoldDB" id="A0A3S3R567"/>
<evidence type="ECO:0000256" key="4">
    <source>
        <dbReference type="ARBA" id="ARBA00022989"/>
    </source>
</evidence>
<dbReference type="SUPFAM" id="SSF82866">
    <property type="entry name" value="Multidrug efflux transporter AcrB transmembrane domain"/>
    <property type="match status" value="2"/>
</dbReference>
<sequence>MWVKLSNAILKNRVLLILLFIAITIFMGWQAKNIKLSYAGSKILPLTDSVFIKYNAFKKQFGEDGSIVVIGIKDDKIFQKDTYNKWAKLSDDLQQLKGIKGVLSIGKFFELEKDTVNQKFTVKPLPGKIIATGAEMDSLKSKLNQLPFYKGLLYHTETNATLMAVTFDQKILNSAARNPILKEIEEKALAFGKSENIEVHLSGLPYIRTATSKLISNEFVLFLGLSILVSALILVIFFRSFSAVFFPVLVVIMGVIWSVGTLVLFGYEITILTGLIPPLIVIIGIPNSILLLNKYHNELKKHGDKQKAWSVTVERISVTTLIANITAAIGFGVLYFTGSELLMQFGSVAALNVMFTWLMSLCLIPAIFSYLPAPKNKTQGTHEPNLLDKLLAKTDKLVQHKSASIYIVTIILTIVSLIGVYRINVNGYVVDDLPKSSKILTDLKFFEKNFEGILPLEISVDTKRKNGILSLSSLNKIDKLEQMIAAYPEFSRSISLNTGLKYATQVFYNGDTSFYRLPSDFEKNFILIYAANSGKGNGNMLTNFVDKDKQTARVSFQMADVGSKRLDQLLDELKPKIDSILSPKRFNVTLTGSSIIFSKGTDYLLEHLFESIGLAIVLISLLRLAQFRSLGIMLISLLPNVVPLIITAGLMGFFGIPLKPSTILIFTIAFGLASDQTIYFLTRYQQELNLTNYSVSKVITDTITETGVSMTHIALILFFGFGIFTASTFGGTVILGFLLSITLIVALVFNLTLLPALMLWLDKNKKRKKLSEAEVAKNLENLDDH</sequence>
<feature type="transmembrane region" description="Helical" evidence="6">
    <location>
        <begin position="733"/>
        <end position="761"/>
    </location>
</feature>
<gene>
    <name evidence="8" type="ORF">DPV69_15990</name>
</gene>
<dbReference type="PANTHER" id="PTHR33406">
    <property type="entry name" value="MEMBRANE PROTEIN MJ1562-RELATED"/>
    <property type="match status" value="1"/>
</dbReference>
<comment type="caution">
    <text evidence="8">The sequence shown here is derived from an EMBL/GenBank/DDBJ whole genome shotgun (WGS) entry which is preliminary data.</text>
</comment>
<evidence type="ECO:0000259" key="7">
    <source>
        <dbReference type="PROSITE" id="PS50156"/>
    </source>
</evidence>
<dbReference type="InterPro" id="IPR000731">
    <property type="entry name" value="SSD"/>
</dbReference>
<evidence type="ECO:0000256" key="2">
    <source>
        <dbReference type="ARBA" id="ARBA00022475"/>
    </source>
</evidence>
<dbReference type="InterPro" id="IPR004869">
    <property type="entry name" value="MMPL_dom"/>
</dbReference>
<name>A0A3S3R567_9SPHI</name>
<keyword evidence="9" id="KW-1185">Reference proteome</keyword>
<feature type="domain" description="SSD" evidence="7">
    <location>
        <begin position="632"/>
        <end position="760"/>
    </location>
</feature>
<feature type="transmembrane region" description="Helical" evidence="6">
    <location>
        <begin position="271"/>
        <end position="292"/>
    </location>
</feature>
<feature type="domain" description="SSD" evidence="7">
    <location>
        <begin position="248"/>
        <end position="370"/>
    </location>
</feature>
<keyword evidence="5 6" id="KW-0472">Membrane</keyword>
<keyword evidence="4 6" id="KW-1133">Transmembrane helix</keyword>
<dbReference type="RefSeq" id="WP_113648402.1">
    <property type="nucleotide sequence ID" value="NZ_QMHN01000005.1"/>
</dbReference>
<keyword evidence="3 6" id="KW-0812">Transmembrane</keyword>
<feature type="transmembrane region" description="Helical" evidence="6">
    <location>
        <begin position="245"/>
        <end position="265"/>
    </location>
</feature>
<dbReference type="InterPro" id="IPR050545">
    <property type="entry name" value="Mycobact_MmpL"/>
</dbReference>
<feature type="transmembrane region" description="Helical" evidence="6">
    <location>
        <begin position="607"/>
        <end position="625"/>
    </location>
</feature>
<dbReference type="Pfam" id="PF03176">
    <property type="entry name" value="MMPL"/>
    <property type="match status" value="2"/>
</dbReference>
<feature type="transmembrane region" description="Helical" evidence="6">
    <location>
        <begin position="703"/>
        <end position="727"/>
    </location>
</feature>
<feature type="transmembrane region" description="Helical" evidence="6">
    <location>
        <begin position="637"/>
        <end position="656"/>
    </location>
</feature>
<evidence type="ECO:0000256" key="5">
    <source>
        <dbReference type="ARBA" id="ARBA00023136"/>
    </source>
</evidence>
<dbReference type="PANTHER" id="PTHR33406:SF12">
    <property type="entry name" value="BLR2997 PROTEIN"/>
    <property type="match status" value="1"/>
</dbReference>
<feature type="transmembrane region" description="Helical" evidence="6">
    <location>
        <begin position="219"/>
        <end position="238"/>
    </location>
</feature>
<protein>
    <submittedName>
        <fullName evidence="8">Fis family transcriptional regulator</fullName>
    </submittedName>
</protein>
<evidence type="ECO:0000313" key="8">
    <source>
        <dbReference type="EMBL" id="RWU05643.1"/>
    </source>
</evidence>
<accession>A0A3S3R567</accession>
<dbReference type="EMBL" id="SAYW01000005">
    <property type="protein sequence ID" value="RWU05643.1"/>
    <property type="molecule type" value="Genomic_DNA"/>
</dbReference>
<dbReference type="OrthoDB" id="9805018at2"/>
<feature type="transmembrane region" description="Helical" evidence="6">
    <location>
        <begin position="403"/>
        <end position="423"/>
    </location>
</feature>
<organism evidence="8 9">
    <name type="scientific">Pedobacter chitinilyticus</name>
    <dbReference type="NCBI Taxonomy" id="2233776"/>
    <lineage>
        <taxon>Bacteria</taxon>
        <taxon>Pseudomonadati</taxon>
        <taxon>Bacteroidota</taxon>
        <taxon>Sphingobacteriia</taxon>
        <taxon>Sphingobacteriales</taxon>
        <taxon>Sphingobacteriaceae</taxon>
        <taxon>Pedobacter</taxon>
    </lineage>
</organism>
<feature type="transmembrane region" description="Helical" evidence="6">
    <location>
        <begin position="313"/>
        <end position="336"/>
    </location>
</feature>
<evidence type="ECO:0000256" key="1">
    <source>
        <dbReference type="ARBA" id="ARBA00004651"/>
    </source>
</evidence>
<reference evidence="8 9" key="1">
    <citation type="submission" date="2018-06" db="EMBL/GenBank/DDBJ databases">
        <title>Pedobacter endophyticus sp. nov., an endophytic bacterium isolated from a leaf of Triticum aestivum.</title>
        <authorList>
            <person name="Zhang L."/>
        </authorList>
    </citation>
    <scope>NUCLEOTIDE SEQUENCE [LARGE SCALE GENOMIC DNA]</scope>
    <source>
        <strain evidence="8 9">CM134L-2</strain>
    </source>
</reference>
<evidence type="ECO:0000256" key="6">
    <source>
        <dbReference type="SAM" id="Phobius"/>
    </source>
</evidence>